<evidence type="ECO:0008006" key="3">
    <source>
        <dbReference type="Google" id="ProtNLM"/>
    </source>
</evidence>
<dbReference type="RefSeq" id="WP_345209576.1">
    <property type="nucleotide sequence ID" value="NZ_BAABFT010000001.1"/>
</dbReference>
<reference evidence="2" key="1">
    <citation type="journal article" date="2019" name="Int. J. Syst. Evol. Microbiol.">
        <title>The Global Catalogue of Microorganisms (GCM) 10K type strain sequencing project: providing services to taxonomists for standard genome sequencing and annotation.</title>
        <authorList>
            <consortium name="The Broad Institute Genomics Platform"/>
            <consortium name="The Broad Institute Genome Sequencing Center for Infectious Disease"/>
            <person name="Wu L."/>
            <person name="Ma J."/>
        </authorList>
    </citation>
    <scope>NUCLEOTIDE SEQUENCE [LARGE SCALE GENOMIC DNA]</scope>
    <source>
        <strain evidence="2">JCM 17705</strain>
    </source>
</reference>
<organism evidence="1 2">
    <name type="scientific">Mucilaginibacter gynuensis</name>
    <dbReference type="NCBI Taxonomy" id="1302236"/>
    <lineage>
        <taxon>Bacteria</taxon>
        <taxon>Pseudomonadati</taxon>
        <taxon>Bacteroidota</taxon>
        <taxon>Sphingobacteriia</taxon>
        <taxon>Sphingobacteriales</taxon>
        <taxon>Sphingobacteriaceae</taxon>
        <taxon>Mucilaginibacter</taxon>
    </lineage>
</organism>
<dbReference type="EMBL" id="BAABFT010000001">
    <property type="protein sequence ID" value="GAA4311640.1"/>
    <property type="molecule type" value="Genomic_DNA"/>
</dbReference>
<sequence length="237" mass="25348">MKTETEQNMGNVNIARRSFLRYAGAATVVGALAMQSCTKDNANDAVIEGGNNNGGSDITDIGSGDIGILNYAYALEQLEAAFYIQVVNSFSSEFTTDERALFTDIRDHEVLHREFFKAALGAKAIKGLTPDFSKIDFSKKTSVLGAAKAFEDLGVTAYDGIAFKIENADYLTLAGKIVSVEARHAALISNLITEGSFVDSDQVSATTGLNISNTPTKVLATANLFLKTKVSAKSFTF</sequence>
<dbReference type="Proteomes" id="UP001500582">
    <property type="component" value="Unassembled WGS sequence"/>
</dbReference>
<protein>
    <recommendedName>
        <fullName evidence="3">Ferritin-like domain-containing protein</fullName>
    </recommendedName>
</protein>
<evidence type="ECO:0000313" key="2">
    <source>
        <dbReference type="Proteomes" id="UP001500582"/>
    </source>
</evidence>
<comment type="caution">
    <text evidence="1">The sequence shown here is derived from an EMBL/GenBank/DDBJ whole genome shotgun (WGS) entry which is preliminary data.</text>
</comment>
<dbReference type="Pfam" id="PF13668">
    <property type="entry name" value="Ferritin_2"/>
    <property type="match status" value="1"/>
</dbReference>
<evidence type="ECO:0000313" key="1">
    <source>
        <dbReference type="EMBL" id="GAA4311640.1"/>
    </source>
</evidence>
<dbReference type="InterPro" id="IPR009078">
    <property type="entry name" value="Ferritin-like_SF"/>
</dbReference>
<accession>A0ABP8FV68</accession>
<name>A0ABP8FV68_9SPHI</name>
<proteinExistence type="predicted"/>
<dbReference type="CDD" id="cd00657">
    <property type="entry name" value="Ferritin_like"/>
    <property type="match status" value="1"/>
</dbReference>
<keyword evidence="2" id="KW-1185">Reference proteome</keyword>
<gene>
    <name evidence="1" type="ORF">GCM10023149_06720</name>
</gene>
<dbReference type="SUPFAM" id="SSF47240">
    <property type="entry name" value="Ferritin-like"/>
    <property type="match status" value="1"/>
</dbReference>
<dbReference type="InterPro" id="IPR006311">
    <property type="entry name" value="TAT_signal"/>
</dbReference>
<dbReference type="PROSITE" id="PS51318">
    <property type="entry name" value="TAT"/>
    <property type="match status" value="1"/>
</dbReference>